<evidence type="ECO:0000313" key="1">
    <source>
        <dbReference type="EMBL" id="NAW33242.1"/>
    </source>
</evidence>
<keyword evidence="2" id="KW-1185">Reference proteome</keyword>
<reference evidence="1 2" key="1">
    <citation type="submission" date="2019-12" db="EMBL/GenBank/DDBJ databases">
        <title>Draft genome sequencing of Halomonas alimentaria DSM 15356.</title>
        <authorList>
            <person name="Pandiyan K."/>
            <person name="Kushwaha P."/>
            <person name="Gowdham M."/>
            <person name="Chakdar H."/>
            <person name="Singh A."/>
            <person name="Kumar M."/>
            <person name="Saxena A.K."/>
        </authorList>
    </citation>
    <scope>NUCLEOTIDE SEQUENCE [LARGE SCALE GENOMIC DNA]</scope>
    <source>
        <strain evidence="1 2">DSM 15356</strain>
    </source>
</reference>
<dbReference type="OrthoDB" id="9812088at2"/>
<protein>
    <submittedName>
        <fullName evidence="1">DUF1320 domain-containing protein</fullName>
    </submittedName>
</protein>
<dbReference type="Pfam" id="PF07030">
    <property type="entry name" value="Phage_Mu_Gp36"/>
    <property type="match status" value="1"/>
</dbReference>
<proteinExistence type="predicted"/>
<sequence>MPYITLQDLTRRFGESEILALSDDGAGAVDQEEIDRAIEDAGGEIDGYVAGGGYVVPLDPVPKIVASYACDIARYRLYDDAATEQVTKRYEDAIRFLRMVAKGEVLLGIGTEDGGETAGSVQFQTGTRVMPGGGF</sequence>
<dbReference type="EMBL" id="WUTT01000001">
    <property type="protein sequence ID" value="NAW33242.1"/>
    <property type="molecule type" value="Genomic_DNA"/>
</dbReference>
<gene>
    <name evidence="1" type="ORF">GRB96_02235</name>
</gene>
<accession>A0A7X5APC2</accession>
<dbReference type="RefSeq" id="WP_161430251.1">
    <property type="nucleotide sequence ID" value="NZ_WUTT01000001.1"/>
</dbReference>
<dbReference type="InterPro" id="IPR009752">
    <property type="entry name" value="Phage_Mu_GpJ"/>
</dbReference>
<evidence type="ECO:0000313" key="2">
    <source>
        <dbReference type="Proteomes" id="UP000487929"/>
    </source>
</evidence>
<name>A0A7X5APC2_9GAMM</name>
<organism evidence="1 2">
    <name type="scientific">Halomonas alimentaria</name>
    <dbReference type="NCBI Taxonomy" id="147248"/>
    <lineage>
        <taxon>Bacteria</taxon>
        <taxon>Pseudomonadati</taxon>
        <taxon>Pseudomonadota</taxon>
        <taxon>Gammaproteobacteria</taxon>
        <taxon>Oceanospirillales</taxon>
        <taxon>Halomonadaceae</taxon>
        <taxon>Halomonas</taxon>
    </lineage>
</organism>
<comment type="caution">
    <text evidence="1">The sequence shown here is derived from an EMBL/GenBank/DDBJ whole genome shotgun (WGS) entry which is preliminary data.</text>
</comment>
<dbReference type="Proteomes" id="UP000487929">
    <property type="component" value="Unassembled WGS sequence"/>
</dbReference>
<dbReference type="AlphaFoldDB" id="A0A7X5APC2"/>